<organism evidence="2 3">
    <name type="scientific">Reticulomyxa filosa</name>
    <dbReference type="NCBI Taxonomy" id="46433"/>
    <lineage>
        <taxon>Eukaryota</taxon>
        <taxon>Sar</taxon>
        <taxon>Rhizaria</taxon>
        <taxon>Retaria</taxon>
        <taxon>Foraminifera</taxon>
        <taxon>Monothalamids</taxon>
        <taxon>Reticulomyxidae</taxon>
        <taxon>Reticulomyxa</taxon>
    </lineage>
</organism>
<dbReference type="InterPro" id="IPR036872">
    <property type="entry name" value="CH_dom_sf"/>
</dbReference>
<reference evidence="2 3" key="1">
    <citation type="journal article" date="2013" name="Curr. Biol.">
        <title>The Genome of the Foraminiferan Reticulomyxa filosa.</title>
        <authorList>
            <person name="Glockner G."/>
            <person name="Hulsmann N."/>
            <person name="Schleicher M."/>
            <person name="Noegel A.A."/>
            <person name="Eichinger L."/>
            <person name="Gallinger C."/>
            <person name="Pawlowski J."/>
            <person name="Sierra R."/>
            <person name="Euteneuer U."/>
            <person name="Pillet L."/>
            <person name="Moustafa A."/>
            <person name="Platzer M."/>
            <person name="Groth M."/>
            <person name="Szafranski K."/>
            <person name="Schliwa M."/>
        </authorList>
    </citation>
    <scope>NUCLEOTIDE SEQUENCE [LARGE SCALE GENOMIC DNA]</scope>
</reference>
<protein>
    <recommendedName>
        <fullName evidence="1">Calponin-homology (CH) domain-containing protein</fullName>
    </recommendedName>
</protein>
<comment type="caution">
    <text evidence="2">The sequence shown here is derived from an EMBL/GenBank/DDBJ whole genome shotgun (WGS) entry which is preliminary data.</text>
</comment>
<dbReference type="PROSITE" id="PS50021">
    <property type="entry name" value="CH"/>
    <property type="match status" value="1"/>
</dbReference>
<dbReference type="Proteomes" id="UP000023152">
    <property type="component" value="Unassembled WGS sequence"/>
</dbReference>
<evidence type="ECO:0000313" key="3">
    <source>
        <dbReference type="Proteomes" id="UP000023152"/>
    </source>
</evidence>
<accession>X6NW48</accession>
<gene>
    <name evidence="2" type="ORF">RFI_06590</name>
</gene>
<sequence>MMEYLKRSALQILPEEWAYYIPLNIKAPEKYIFNQMKDGVVFCLFLNAIQPQCIDVRYVNIPKTDPMKMPLTKVQVCENFLLVLSTAQSLGISTIQYNLDHFVDPLKSYESVKDLMLHLIDAHVDKLINFNKFPELIRLQKSNEDDKTLENGSIGH</sequence>
<dbReference type="Gene3D" id="1.10.418.10">
    <property type="entry name" value="Calponin-like domain"/>
    <property type="match status" value="1"/>
</dbReference>
<evidence type="ECO:0000259" key="1">
    <source>
        <dbReference type="PROSITE" id="PS50021"/>
    </source>
</evidence>
<keyword evidence="3" id="KW-1185">Reference proteome</keyword>
<proteinExistence type="predicted"/>
<name>X6NW48_RETFI</name>
<feature type="domain" description="Calponin-homology (CH)" evidence="1">
    <location>
        <begin position="3"/>
        <end position="124"/>
    </location>
</feature>
<evidence type="ECO:0000313" key="2">
    <source>
        <dbReference type="EMBL" id="ETO30525.1"/>
    </source>
</evidence>
<dbReference type="SUPFAM" id="SSF47576">
    <property type="entry name" value="Calponin-homology domain, CH-domain"/>
    <property type="match status" value="1"/>
</dbReference>
<dbReference type="Pfam" id="PF00307">
    <property type="entry name" value="CH"/>
    <property type="match status" value="1"/>
</dbReference>
<dbReference type="InterPro" id="IPR001715">
    <property type="entry name" value="CH_dom"/>
</dbReference>
<dbReference type="AlphaFoldDB" id="X6NW48"/>
<dbReference type="EMBL" id="ASPP01005437">
    <property type="protein sequence ID" value="ETO30525.1"/>
    <property type="molecule type" value="Genomic_DNA"/>
</dbReference>